<dbReference type="AlphaFoldDB" id="H2BV06"/>
<organism evidence="1 2">
    <name type="scientific">Gillisia limnaea (strain DSM 15749 / LMG 21470 / R-8282)</name>
    <dbReference type="NCBI Taxonomy" id="865937"/>
    <lineage>
        <taxon>Bacteria</taxon>
        <taxon>Pseudomonadati</taxon>
        <taxon>Bacteroidota</taxon>
        <taxon>Flavobacteriia</taxon>
        <taxon>Flavobacteriales</taxon>
        <taxon>Flavobacteriaceae</taxon>
        <taxon>Gillisia</taxon>
    </lineage>
</organism>
<protein>
    <submittedName>
        <fullName evidence="1">Uncharacterized protein</fullName>
    </submittedName>
</protein>
<dbReference type="STRING" id="865937.Gilli_3293"/>
<accession>H2BV06</accession>
<sequence>MLEANSFHIPVMGVGFTIDTPVKVSHFGISSVISLVDDGLAERMREFYCKKYKLSYSEIDTNQQDYRAKRLTAYLNLINLIVSNNFKNLKRESFDAGSNLTKYFEMLPDSSQLKKAYLKMLEEKDEKAKASLQKELKENLVLGSIDVNIMTKIDKDNYTKKGEKLAIEFNDAHAAVRGYASSNLSHSGLVLSAGLSPRLYSYLSNFEDFFPDEKGKLGKKIILKVSDYRSALVQGKFLAKKGIWISEYRVESGLNCGGHAFATNGFLMGPILEEFKQNKSELIREVHGILNEALSLSGRPTLSKPLDLKITAQGGVGTSKEHNFLLNYYNLDKIGWGTPFLLVPEVVNVDDNTLEKLLNAGKENLYLSNTSPMGIPFNALRDSSKDLERDSKIEKGKPGSSCPSQFLKLFNKEFTDRPICTASRQYQKLKIKELDKKDISEKQRSREYEKITEKSCICTGLVTTPYINLGLLKAADGDSVSVCPGPNLAYFSQKSTLSEMVNHIYGKINLLNDTYRPNLFVKELGIYIDYLKNEIEDSVETINERKLKHFEEFKTNLLSGIEYYDALVKEMQEESEIYKNKMKEELQKSVFHIQSINLPVLQ</sequence>
<dbReference type="OrthoDB" id="9811599at2"/>
<name>H2BV06_GILLR</name>
<dbReference type="eggNOG" id="COG2070">
    <property type="taxonomic scope" value="Bacteria"/>
</dbReference>
<dbReference type="EMBL" id="JH594606">
    <property type="protein sequence ID" value="EHQ03896.1"/>
    <property type="molecule type" value="Genomic_DNA"/>
</dbReference>
<proteinExistence type="predicted"/>
<keyword evidence="2" id="KW-1185">Reference proteome</keyword>
<dbReference type="HOGENOM" id="CLU_459141_0_0_10"/>
<evidence type="ECO:0000313" key="2">
    <source>
        <dbReference type="Proteomes" id="UP000003844"/>
    </source>
</evidence>
<dbReference type="Proteomes" id="UP000003844">
    <property type="component" value="Unassembled WGS sequence"/>
</dbReference>
<evidence type="ECO:0000313" key="1">
    <source>
        <dbReference type="EMBL" id="EHQ03896.1"/>
    </source>
</evidence>
<reference evidence="2" key="1">
    <citation type="journal article" date="2012" name="Stand. Genomic Sci.">
        <title>Genome sequence of the Antarctic rhodopsins-containing flavobacterium Gillisia limnaea type strain (R-8282(T)).</title>
        <authorList>
            <person name="Riedel T."/>
            <person name="Held B."/>
            <person name="Nolan M."/>
            <person name="Lucas S."/>
            <person name="Lapidus A."/>
            <person name="Tice H."/>
            <person name="Del Rio T.G."/>
            <person name="Cheng J.F."/>
            <person name="Han C."/>
            <person name="Tapia R."/>
            <person name="Goodwin L.A."/>
            <person name="Pitluck S."/>
            <person name="Liolios K."/>
            <person name="Mavromatis K."/>
            <person name="Pagani I."/>
            <person name="Ivanova N."/>
            <person name="Mikhailova N."/>
            <person name="Pati A."/>
            <person name="Chen A."/>
            <person name="Palaniappan K."/>
            <person name="Land M."/>
            <person name="Rohde M."/>
            <person name="Tindall B.J."/>
            <person name="Detter J.C."/>
            <person name="Goker M."/>
            <person name="Bristow J."/>
            <person name="Eisen J.A."/>
            <person name="Markowitz V."/>
            <person name="Hugenholtz P."/>
            <person name="Kyrpides N.C."/>
            <person name="Klenk H.P."/>
            <person name="Woyke T."/>
        </authorList>
    </citation>
    <scope>NUCLEOTIDE SEQUENCE [LARGE SCALE GENOMIC DNA]</scope>
    <source>
        <strain evidence="2">DSM 15749 / LMG 21470 / R-8282</strain>
    </source>
</reference>
<gene>
    <name evidence="1" type="ORF">Gilli_3293</name>
</gene>
<dbReference type="RefSeq" id="WP_006990202.1">
    <property type="nucleotide sequence ID" value="NZ_JH594606.1"/>
</dbReference>